<dbReference type="OrthoDB" id="1601181at2759"/>
<dbReference type="CDD" id="cd10454">
    <property type="entry name" value="GIY-YIG_COG3680_Meta"/>
    <property type="match status" value="1"/>
</dbReference>
<dbReference type="PROSITE" id="PS50088">
    <property type="entry name" value="ANK_REPEAT"/>
    <property type="match status" value="2"/>
</dbReference>
<dbReference type="Pfam" id="PF03020">
    <property type="entry name" value="LEM"/>
    <property type="match status" value="1"/>
</dbReference>
<dbReference type="GeneID" id="136817989"/>
<dbReference type="PROSITE" id="PS50954">
    <property type="entry name" value="LEM"/>
    <property type="match status" value="1"/>
</dbReference>
<accession>A0A7M5WQQ3</accession>
<dbReference type="GO" id="GO:0004520">
    <property type="term" value="F:DNA endonuclease activity"/>
    <property type="evidence" value="ECO:0007669"/>
    <property type="project" value="TreeGrafter"/>
</dbReference>
<dbReference type="InterPro" id="IPR034998">
    <property type="entry name" value="ANKLE1"/>
</dbReference>
<evidence type="ECO:0000256" key="1">
    <source>
        <dbReference type="PROSITE-ProRule" id="PRU00023"/>
    </source>
</evidence>
<proteinExistence type="predicted"/>
<sequence length="781" mass="87718">MQSDTEEELVEDLVSATEARDIRSVEKLIQAGIDPSTPTKSNGCSAIHSAAVLESPTGPEIVARMLHHGADPNAKTPTGLSPLHIAAMWGRYETINVLIDNGANIAVKDDDDMSALDYAEDAEKHKKECIDALTRYRCNKRRNDGFKSKTRMNLNKILGGHVEFSTFLTEKGNTSEDDSKHKSFDNNSSILSDITNLVQEDFDPSDSGEEELLANETLFQTCNESMMHNIASSTMIEGTDGCFPIDKSENLTSSLGYLGDRSSRSSHKSSTSSSTSSSSSTSFGGVGSADETFWSCHGGNTFLRSDREDKDATLPPIRRKRNKSHYFVPLSSSAPSLNGEESNQGEEEHSIVEDEKQATLEETPVPVDRETPEREIFPEEREMIENMSNLLNSSEAGNETFTENNINLAQEATVNYSGENSWDISKLIDYYEDQTKSDEFNPNQSILAESPSKTLKSSHFVIINCRESVPNHQRRSIDELSSITVSYDWKDVSQMTATQELDENIVEVSPSVLALTNMELKDQLISLGEKPGPISDTTRRVYQKHLVRIQQASTTGSHGDQKSKKEEKQLKDYTNEMRQIFLNTLTLPKDKGDSLEQEMSFVFENPEKHTWREGTQKTSFNYILLDPRVTKNLADRGETMSFTEQFRTFVSAIFYIGKGKKSRPYEHFHEAAKYLRPDNKQSKPSNKSNMVLDIWEQGYGVTTLHLFHSVIPVEAYTREACMIDAMSLSRLTNAKHGDFYGPASSWSTKKKRLLGIHLLMKALKIYLIEGERQIKQRDLTK</sequence>
<dbReference type="PANTHER" id="PTHR46427">
    <property type="entry name" value="ANKYRIN REPEAT AND LEM DOMAIN-CONTAINING PROTEIN 1"/>
    <property type="match status" value="1"/>
</dbReference>
<protein>
    <recommendedName>
        <fullName evidence="3">LEM domain-containing protein</fullName>
    </recommendedName>
</protein>
<feature type="domain" description="LEM" evidence="3">
    <location>
        <begin position="509"/>
        <end position="553"/>
    </location>
</feature>
<dbReference type="Gene3D" id="1.10.720.40">
    <property type="match status" value="1"/>
</dbReference>
<dbReference type="EnsemblMetazoa" id="CLYHEMT002828.1">
    <property type="protein sequence ID" value="CLYHEMP002828.1"/>
    <property type="gene ID" value="CLYHEMG002828"/>
</dbReference>
<dbReference type="RefSeq" id="XP_066930463.1">
    <property type="nucleotide sequence ID" value="XM_067074362.1"/>
</dbReference>
<name>A0A7M5WQQ3_9CNID</name>
<dbReference type="Pfam" id="PF12796">
    <property type="entry name" value="Ank_2"/>
    <property type="match status" value="1"/>
</dbReference>
<organism evidence="4 5">
    <name type="scientific">Clytia hemisphaerica</name>
    <dbReference type="NCBI Taxonomy" id="252671"/>
    <lineage>
        <taxon>Eukaryota</taxon>
        <taxon>Metazoa</taxon>
        <taxon>Cnidaria</taxon>
        <taxon>Hydrozoa</taxon>
        <taxon>Hydroidolina</taxon>
        <taxon>Leptothecata</taxon>
        <taxon>Obeliida</taxon>
        <taxon>Clytiidae</taxon>
        <taxon>Clytia</taxon>
    </lineage>
</organism>
<dbReference type="SMART" id="SM00248">
    <property type="entry name" value="ANK"/>
    <property type="match status" value="3"/>
</dbReference>
<feature type="region of interest" description="Disordered" evidence="2">
    <location>
        <begin position="304"/>
        <end position="368"/>
    </location>
</feature>
<feature type="compositionally biased region" description="Low complexity" evidence="2">
    <location>
        <begin position="268"/>
        <end position="282"/>
    </location>
</feature>
<feature type="repeat" description="ANK" evidence="1">
    <location>
        <begin position="78"/>
        <end position="110"/>
    </location>
</feature>
<feature type="compositionally biased region" description="Polar residues" evidence="2">
    <location>
        <begin position="330"/>
        <end position="342"/>
    </location>
</feature>
<dbReference type="GO" id="GO:0005654">
    <property type="term" value="C:nucleoplasm"/>
    <property type="evidence" value="ECO:0007669"/>
    <property type="project" value="TreeGrafter"/>
</dbReference>
<dbReference type="GO" id="GO:0000712">
    <property type="term" value="P:resolution of meiotic recombination intermediates"/>
    <property type="evidence" value="ECO:0007669"/>
    <property type="project" value="TreeGrafter"/>
</dbReference>
<dbReference type="Proteomes" id="UP000594262">
    <property type="component" value="Unplaced"/>
</dbReference>
<evidence type="ECO:0000259" key="3">
    <source>
        <dbReference type="PROSITE" id="PS50954"/>
    </source>
</evidence>
<dbReference type="AlphaFoldDB" id="A0A7M5WQQ3"/>
<dbReference type="InterPro" id="IPR003887">
    <property type="entry name" value="LEM_dom"/>
</dbReference>
<dbReference type="InterPro" id="IPR011015">
    <property type="entry name" value="LEM/LEM-like_dom_sf"/>
</dbReference>
<evidence type="ECO:0000313" key="5">
    <source>
        <dbReference type="Proteomes" id="UP000594262"/>
    </source>
</evidence>
<reference evidence="4" key="1">
    <citation type="submission" date="2021-01" db="UniProtKB">
        <authorList>
            <consortium name="EnsemblMetazoa"/>
        </authorList>
    </citation>
    <scope>IDENTIFICATION</scope>
</reference>
<dbReference type="PROSITE" id="PS50297">
    <property type="entry name" value="ANK_REP_REGION"/>
    <property type="match status" value="1"/>
</dbReference>
<feature type="repeat" description="ANK" evidence="1">
    <location>
        <begin position="42"/>
        <end position="77"/>
    </location>
</feature>
<dbReference type="Pfam" id="PF22945">
    <property type="entry name" value="LEM-3_GIY-YIG"/>
    <property type="match status" value="1"/>
</dbReference>
<dbReference type="CDD" id="cd12934">
    <property type="entry name" value="LEM"/>
    <property type="match status" value="1"/>
</dbReference>
<dbReference type="SMART" id="SM00540">
    <property type="entry name" value="LEM"/>
    <property type="match status" value="1"/>
</dbReference>
<evidence type="ECO:0000313" key="4">
    <source>
        <dbReference type="EnsemblMetazoa" id="CLYHEMP002828.1"/>
    </source>
</evidence>
<keyword evidence="5" id="KW-1185">Reference proteome</keyword>
<dbReference type="PANTHER" id="PTHR46427:SF1">
    <property type="entry name" value="ANKYRIN REPEAT AND LEM DOMAIN-CONTAINING PROTEIN 1"/>
    <property type="match status" value="1"/>
</dbReference>
<dbReference type="InterPro" id="IPR002110">
    <property type="entry name" value="Ankyrin_rpt"/>
</dbReference>
<dbReference type="GO" id="GO:0000724">
    <property type="term" value="P:double-strand break repair via homologous recombination"/>
    <property type="evidence" value="ECO:0007669"/>
    <property type="project" value="TreeGrafter"/>
</dbReference>
<feature type="compositionally biased region" description="Basic and acidic residues" evidence="2">
    <location>
        <begin position="346"/>
        <end position="359"/>
    </location>
</feature>
<dbReference type="Gene3D" id="1.25.40.20">
    <property type="entry name" value="Ankyrin repeat-containing domain"/>
    <property type="match status" value="1"/>
</dbReference>
<dbReference type="GO" id="GO:0005737">
    <property type="term" value="C:cytoplasm"/>
    <property type="evidence" value="ECO:0007669"/>
    <property type="project" value="TreeGrafter"/>
</dbReference>
<dbReference type="InterPro" id="IPR036770">
    <property type="entry name" value="Ankyrin_rpt-contain_sf"/>
</dbReference>
<keyword evidence="1" id="KW-0040">ANK repeat</keyword>
<feature type="region of interest" description="Disordered" evidence="2">
    <location>
        <begin position="254"/>
        <end position="285"/>
    </location>
</feature>
<dbReference type="SUPFAM" id="SSF63451">
    <property type="entry name" value="LEM domain"/>
    <property type="match status" value="1"/>
</dbReference>
<dbReference type="SUPFAM" id="SSF48403">
    <property type="entry name" value="Ankyrin repeat"/>
    <property type="match status" value="1"/>
</dbReference>
<evidence type="ECO:0000256" key="2">
    <source>
        <dbReference type="SAM" id="MobiDB-lite"/>
    </source>
</evidence>